<dbReference type="OrthoDB" id="5241778at2"/>
<dbReference type="CDD" id="cd01097">
    <property type="entry name" value="Tetrahydromethanopterin_reductase"/>
    <property type="match status" value="1"/>
</dbReference>
<dbReference type="Pfam" id="PF00296">
    <property type="entry name" value="Bac_luciferase"/>
    <property type="match status" value="1"/>
</dbReference>
<dbReference type="EC" id="1.5.99.11" evidence="3"/>
<dbReference type="GO" id="GO:0016705">
    <property type="term" value="F:oxidoreductase activity, acting on paired donors, with incorporation or reduction of molecular oxygen"/>
    <property type="evidence" value="ECO:0007669"/>
    <property type="project" value="InterPro"/>
</dbReference>
<dbReference type="Proteomes" id="UP000035763">
    <property type="component" value="Unassembled WGS sequence"/>
</dbReference>
<dbReference type="AlphaFoldDB" id="W6K0I3"/>
<dbReference type="InterPro" id="IPR050564">
    <property type="entry name" value="F420-G6PD/mer"/>
</dbReference>
<evidence type="ECO:0000259" key="2">
    <source>
        <dbReference type="Pfam" id="PF00296"/>
    </source>
</evidence>
<dbReference type="Gene3D" id="3.20.20.30">
    <property type="entry name" value="Luciferase-like domain"/>
    <property type="match status" value="1"/>
</dbReference>
<gene>
    <name evidence="3" type="ORF">BN11_4510011</name>
</gene>
<evidence type="ECO:0000313" key="3">
    <source>
        <dbReference type="EMBL" id="CCH74510.1"/>
    </source>
</evidence>
<keyword evidence="4" id="KW-1185">Reference proteome</keyword>
<proteinExistence type="predicted"/>
<organism evidence="3 4">
    <name type="scientific">Nostocoides australiense Ben110</name>
    <dbReference type="NCBI Taxonomy" id="1193182"/>
    <lineage>
        <taxon>Bacteria</taxon>
        <taxon>Bacillati</taxon>
        <taxon>Actinomycetota</taxon>
        <taxon>Actinomycetes</taxon>
        <taxon>Micrococcales</taxon>
        <taxon>Intrasporangiaceae</taxon>
        <taxon>Nostocoides</taxon>
    </lineage>
</organism>
<dbReference type="PANTHER" id="PTHR43244">
    <property type="match status" value="1"/>
</dbReference>
<dbReference type="RefSeq" id="WP_083433884.1">
    <property type="nucleotide sequence ID" value="NZ_HG764815.1"/>
</dbReference>
<sequence>MGSTNVKVGLLIFSSTPPEDLAHVAKTAEDSGFDEVWIPEDYFFVGGLTSAAIILGATESIPVGIGILSSVVRHPAVTAMEVATLARAFPDRLVLGVGHGVPVWVAQMGLTPKSPLQSLRTCVESITKLVKGETLNTSDGPFTFDDVKLVHPVGKHVNIVTGVIGPKSLELSGEIADGTVMSVVAGTRYLDYAHEHIAKGAAKSGRDAKAHLMPTFVIYHVDTDAAKARRIAREALAFYLQAIGPTPMTGVYGINDELKELLALGDLSQIAEQIPEEWLDWFTIAGLPEDCATKMAALRDAGATSVILSPYPPEEATRMIHLTAAEVLPAGGPPHGLLSPCPVTTPAPRSWRPQ</sequence>
<accession>W6K0I3</accession>
<protein>
    <submittedName>
        <fullName evidence="3">5,10-methylenetetrahydromethanopterin reductase</fullName>
        <ecNumber evidence="3">1.5.99.11</ecNumber>
    </submittedName>
</protein>
<dbReference type="SUPFAM" id="SSF51679">
    <property type="entry name" value="Bacterial luciferase-like"/>
    <property type="match status" value="1"/>
</dbReference>
<dbReference type="EMBL" id="CAJA01000392">
    <property type="protein sequence ID" value="CCH74510.1"/>
    <property type="molecule type" value="Genomic_DNA"/>
</dbReference>
<dbReference type="InterPro" id="IPR036661">
    <property type="entry name" value="Luciferase-like_sf"/>
</dbReference>
<dbReference type="STRING" id="1193182.BN11_4510011"/>
<evidence type="ECO:0000313" key="4">
    <source>
        <dbReference type="Proteomes" id="UP000035763"/>
    </source>
</evidence>
<reference evidence="3 4" key="1">
    <citation type="journal article" date="2013" name="ISME J.">
        <title>A metabolic model for members of the genus Tetrasphaera involved in enhanced biological phosphorus removal.</title>
        <authorList>
            <person name="Kristiansen R."/>
            <person name="Nguyen H.T.T."/>
            <person name="Saunders A.M."/>
            <person name="Nielsen J.L."/>
            <person name="Wimmer R."/>
            <person name="Le V.Q."/>
            <person name="McIlroy S.J."/>
            <person name="Petrovski S."/>
            <person name="Seviour R.J."/>
            <person name="Calteau A."/>
            <person name="Nielsen K.L."/>
            <person name="Nielsen P.H."/>
        </authorList>
    </citation>
    <scope>NUCLEOTIDE SEQUENCE [LARGE SCALE GENOMIC DNA]</scope>
    <source>
        <strain evidence="3 4">Ben110</strain>
    </source>
</reference>
<feature type="domain" description="Luciferase-like" evidence="2">
    <location>
        <begin position="17"/>
        <end position="304"/>
    </location>
</feature>
<comment type="caution">
    <text evidence="3">The sequence shown here is derived from an EMBL/GenBank/DDBJ whole genome shotgun (WGS) entry which is preliminary data.</text>
</comment>
<evidence type="ECO:0000256" key="1">
    <source>
        <dbReference type="ARBA" id="ARBA00023002"/>
    </source>
</evidence>
<name>W6K0I3_9MICO</name>
<dbReference type="InterPro" id="IPR011251">
    <property type="entry name" value="Luciferase-like_dom"/>
</dbReference>
<keyword evidence="1 3" id="KW-0560">Oxidoreductase</keyword>
<dbReference type="PANTHER" id="PTHR43244:SF1">
    <property type="entry name" value="5,10-METHYLENETETRAHYDROMETHANOPTERIN REDUCTASE"/>
    <property type="match status" value="1"/>
</dbReference>